<keyword evidence="1" id="KW-1133">Transmembrane helix</keyword>
<dbReference type="InterPro" id="IPR019554">
    <property type="entry name" value="Soluble_ligand-bd"/>
</dbReference>
<dbReference type="InterPro" id="IPR051675">
    <property type="entry name" value="Endo/Exo/Phosphatase_dom_1"/>
</dbReference>
<feature type="transmembrane region" description="Helical" evidence="1">
    <location>
        <begin position="20"/>
        <end position="41"/>
    </location>
</feature>
<accession>A0ABN6X038</accession>
<gene>
    <name evidence="3" type="ORF">GCM10025863_06430</name>
</gene>
<sequence>MPASDPTDQDAPPRARLRLGIGAAVTLGLVVLSAAVGWGILRGQSAPTEVIAVDGSDSTGMSVEADTGLYVHVLGEVSRPGLYILDADARLVDALAAAGGTLDTADLRAVNLARTLSDGEQIIVPAEGETEAAEGSAASAVGADGKIDLNAATQADLETLPRIGPALAQRILDWREQNGRFRAVEDLLAVPGIGDKLLAGIRDRARV</sequence>
<dbReference type="Pfam" id="PF12836">
    <property type="entry name" value="HHH_3"/>
    <property type="match status" value="1"/>
</dbReference>
<dbReference type="PANTHER" id="PTHR21180:SF32">
    <property type="entry name" value="ENDONUCLEASE_EXONUCLEASE_PHOSPHATASE FAMILY DOMAIN-CONTAINING PROTEIN 1"/>
    <property type="match status" value="1"/>
</dbReference>
<protein>
    <recommendedName>
        <fullName evidence="2">Helix-hairpin-helix DNA-binding motif class 1 domain-containing protein</fullName>
    </recommendedName>
</protein>
<dbReference type="Gene3D" id="1.10.150.310">
    <property type="entry name" value="Tex RuvX-like domain-like"/>
    <property type="match status" value="1"/>
</dbReference>
<dbReference type="InterPro" id="IPR003583">
    <property type="entry name" value="Hlx-hairpin-Hlx_DNA-bd_motif"/>
</dbReference>
<keyword evidence="4" id="KW-1185">Reference proteome</keyword>
<dbReference type="PANTHER" id="PTHR21180">
    <property type="entry name" value="ENDONUCLEASE/EXONUCLEASE/PHOSPHATASE FAMILY DOMAIN-CONTAINING PROTEIN 1"/>
    <property type="match status" value="1"/>
</dbReference>
<proteinExistence type="predicted"/>
<dbReference type="Gene3D" id="3.10.560.10">
    <property type="entry name" value="Outer membrane lipoprotein wza domain like"/>
    <property type="match status" value="1"/>
</dbReference>
<keyword evidence="1" id="KW-0812">Transmembrane</keyword>
<dbReference type="Proteomes" id="UP001321543">
    <property type="component" value="Chromosome"/>
</dbReference>
<dbReference type="InterPro" id="IPR010994">
    <property type="entry name" value="RuvA_2-like"/>
</dbReference>
<evidence type="ECO:0000313" key="3">
    <source>
        <dbReference type="EMBL" id="BDZ38029.1"/>
    </source>
</evidence>
<organism evidence="3 4">
    <name type="scientific">Microbacterium suwonense</name>
    <dbReference type="NCBI Taxonomy" id="683047"/>
    <lineage>
        <taxon>Bacteria</taxon>
        <taxon>Bacillati</taxon>
        <taxon>Actinomycetota</taxon>
        <taxon>Actinomycetes</taxon>
        <taxon>Micrococcales</taxon>
        <taxon>Microbacteriaceae</taxon>
        <taxon>Microbacterium</taxon>
    </lineage>
</organism>
<evidence type="ECO:0000313" key="4">
    <source>
        <dbReference type="Proteomes" id="UP001321543"/>
    </source>
</evidence>
<evidence type="ECO:0000256" key="1">
    <source>
        <dbReference type="SAM" id="Phobius"/>
    </source>
</evidence>
<name>A0ABN6X038_9MICO</name>
<dbReference type="SUPFAM" id="SSF47781">
    <property type="entry name" value="RuvA domain 2-like"/>
    <property type="match status" value="1"/>
</dbReference>
<evidence type="ECO:0000259" key="2">
    <source>
        <dbReference type="SMART" id="SM00278"/>
    </source>
</evidence>
<keyword evidence="1" id="KW-0472">Membrane</keyword>
<dbReference type="RefSeq" id="WP_286301874.1">
    <property type="nucleotide sequence ID" value="NZ_AP027728.1"/>
</dbReference>
<dbReference type="EMBL" id="AP027728">
    <property type="protein sequence ID" value="BDZ38029.1"/>
    <property type="molecule type" value="Genomic_DNA"/>
</dbReference>
<feature type="domain" description="Helix-hairpin-helix DNA-binding motif class 1" evidence="2">
    <location>
        <begin position="155"/>
        <end position="174"/>
    </location>
</feature>
<dbReference type="Pfam" id="PF10531">
    <property type="entry name" value="SLBB"/>
    <property type="match status" value="1"/>
</dbReference>
<reference evidence="4" key="1">
    <citation type="journal article" date="2019" name="Int. J. Syst. Evol. Microbiol.">
        <title>The Global Catalogue of Microorganisms (GCM) 10K type strain sequencing project: providing services to taxonomists for standard genome sequencing and annotation.</title>
        <authorList>
            <consortium name="The Broad Institute Genomics Platform"/>
            <consortium name="The Broad Institute Genome Sequencing Center for Infectious Disease"/>
            <person name="Wu L."/>
            <person name="Ma J."/>
        </authorList>
    </citation>
    <scope>NUCLEOTIDE SEQUENCE [LARGE SCALE GENOMIC DNA]</scope>
    <source>
        <strain evidence="4">NBRC 106310</strain>
    </source>
</reference>
<dbReference type="SMART" id="SM00278">
    <property type="entry name" value="HhH1"/>
    <property type="match status" value="2"/>
</dbReference>
<feature type="domain" description="Helix-hairpin-helix DNA-binding motif class 1" evidence="2">
    <location>
        <begin position="185"/>
        <end position="204"/>
    </location>
</feature>